<dbReference type="HOGENOM" id="CLU_2593943_0_0_1"/>
<protein>
    <submittedName>
        <fullName evidence="2">Uncharacterized protein</fullName>
    </submittedName>
</protein>
<evidence type="ECO:0000313" key="3">
    <source>
        <dbReference type="Proteomes" id="UP000026962"/>
    </source>
</evidence>
<name>A0A0E0K526_ORYPU</name>
<reference evidence="2" key="1">
    <citation type="submission" date="2015-04" db="UniProtKB">
        <authorList>
            <consortium name="EnsemblPlants"/>
        </authorList>
    </citation>
    <scope>IDENTIFICATION</scope>
</reference>
<dbReference type="Proteomes" id="UP000026962">
    <property type="component" value="Chromosome 2"/>
</dbReference>
<dbReference type="EnsemblPlants" id="OPUNC02G29600.1">
    <property type="protein sequence ID" value="OPUNC02G29600.1"/>
    <property type="gene ID" value="OPUNC02G29600"/>
</dbReference>
<accession>A0A0E0K526</accession>
<reference evidence="2" key="2">
    <citation type="submission" date="2018-05" db="EMBL/GenBank/DDBJ databases">
        <title>OpunRS2 (Oryza punctata Reference Sequence Version 2).</title>
        <authorList>
            <person name="Zhang J."/>
            <person name="Kudrna D."/>
            <person name="Lee S."/>
            <person name="Talag J."/>
            <person name="Welchert J."/>
            <person name="Wing R.A."/>
        </authorList>
    </citation>
    <scope>NUCLEOTIDE SEQUENCE [LARGE SCALE GENOMIC DNA]</scope>
</reference>
<proteinExistence type="predicted"/>
<dbReference type="AlphaFoldDB" id="A0A0E0K526"/>
<organism evidence="2">
    <name type="scientific">Oryza punctata</name>
    <name type="common">Red rice</name>
    <dbReference type="NCBI Taxonomy" id="4537"/>
    <lineage>
        <taxon>Eukaryota</taxon>
        <taxon>Viridiplantae</taxon>
        <taxon>Streptophyta</taxon>
        <taxon>Embryophyta</taxon>
        <taxon>Tracheophyta</taxon>
        <taxon>Spermatophyta</taxon>
        <taxon>Magnoliopsida</taxon>
        <taxon>Liliopsida</taxon>
        <taxon>Poales</taxon>
        <taxon>Poaceae</taxon>
        <taxon>BOP clade</taxon>
        <taxon>Oryzoideae</taxon>
        <taxon>Oryzeae</taxon>
        <taxon>Oryzinae</taxon>
        <taxon>Oryza</taxon>
    </lineage>
</organism>
<feature type="region of interest" description="Disordered" evidence="1">
    <location>
        <begin position="15"/>
        <end position="42"/>
    </location>
</feature>
<sequence length="80" mass="8986">MRLGFRKLLPRATWARPGQRATPRQVNCKITSHKSNDKTNPKKQLLSWPVLQREVCICDNSINLGDTQGYGVMFLGACGL</sequence>
<keyword evidence="3" id="KW-1185">Reference proteome</keyword>
<dbReference type="Gramene" id="OPUNC02G29600.1">
    <property type="protein sequence ID" value="OPUNC02G29600.1"/>
    <property type="gene ID" value="OPUNC02G29600"/>
</dbReference>
<evidence type="ECO:0000256" key="1">
    <source>
        <dbReference type="SAM" id="MobiDB-lite"/>
    </source>
</evidence>
<evidence type="ECO:0000313" key="2">
    <source>
        <dbReference type="EnsemblPlants" id="OPUNC02G29600.1"/>
    </source>
</evidence>